<dbReference type="NCBIfam" id="TIGR04057">
    <property type="entry name" value="SusC_RagA_signa"/>
    <property type="match status" value="1"/>
</dbReference>
<keyword evidence="6" id="KW-0408">Iron</keyword>
<comment type="subcellular location">
    <subcellularLocation>
        <location evidence="1 11">Cell outer membrane</location>
        <topology evidence="1 11">Multi-pass membrane protein</topology>
    </subcellularLocation>
</comment>
<dbReference type="InterPro" id="IPR012910">
    <property type="entry name" value="Plug_dom"/>
</dbReference>
<dbReference type="PANTHER" id="PTHR32552:SF81">
    <property type="entry name" value="TONB-DEPENDENT OUTER MEMBRANE RECEPTOR"/>
    <property type="match status" value="1"/>
</dbReference>
<dbReference type="KEGG" id="lacs:H4075_20915"/>
<dbReference type="InterPro" id="IPR036942">
    <property type="entry name" value="Beta-barrel_TonB_sf"/>
</dbReference>
<dbReference type="InterPro" id="IPR037066">
    <property type="entry name" value="Plug_dom_sf"/>
</dbReference>
<evidence type="ECO:0000256" key="10">
    <source>
        <dbReference type="ARBA" id="ARBA00023237"/>
    </source>
</evidence>
<keyword evidence="15" id="KW-1185">Reference proteome</keyword>
<dbReference type="Gene3D" id="2.40.170.20">
    <property type="entry name" value="TonB-dependent receptor, beta-barrel domain"/>
    <property type="match status" value="1"/>
</dbReference>
<evidence type="ECO:0000256" key="3">
    <source>
        <dbReference type="ARBA" id="ARBA00022452"/>
    </source>
</evidence>
<evidence type="ECO:0000256" key="11">
    <source>
        <dbReference type="PROSITE-ProRule" id="PRU01360"/>
    </source>
</evidence>
<evidence type="ECO:0000256" key="12">
    <source>
        <dbReference type="SAM" id="SignalP"/>
    </source>
</evidence>
<dbReference type="InterPro" id="IPR039426">
    <property type="entry name" value="TonB-dep_rcpt-like"/>
</dbReference>
<evidence type="ECO:0000256" key="5">
    <source>
        <dbReference type="ARBA" id="ARBA00022692"/>
    </source>
</evidence>
<evidence type="ECO:0000256" key="4">
    <source>
        <dbReference type="ARBA" id="ARBA00022496"/>
    </source>
</evidence>
<feature type="chain" id="PRO_5028913785" evidence="12">
    <location>
        <begin position="23"/>
        <end position="1045"/>
    </location>
</feature>
<dbReference type="Pfam" id="PF13715">
    <property type="entry name" value="CarbopepD_reg_2"/>
    <property type="match status" value="1"/>
</dbReference>
<keyword evidence="12" id="KW-0732">Signal</keyword>
<name>A0A7G5XG87_9BACT</name>
<organism evidence="14 15">
    <name type="scientific">Lacibacter sediminis</name>
    <dbReference type="NCBI Taxonomy" id="2760713"/>
    <lineage>
        <taxon>Bacteria</taxon>
        <taxon>Pseudomonadati</taxon>
        <taxon>Bacteroidota</taxon>
        <taxon>Chitinophagia</taxon>
        <taxon>Chitinophagales</taxon>
        <taxon>Chitinophagaceae</taxon>
        <taxon>Lacibacter</taxon>
    </lineage>
</organism>
<evidence type="ECO:0000256" key="8">
    <source>
        <dbReference type="ARBA" id="ARBA00023077"/>
    </source>
</evidence>
<dbReference type="Gene3D" id="2.170.130.10">
    <property type="entry name" value="TonB-dependent receptor, plug domain"/>
    <property type="match status" value="1"/>
</dbReference>
<accession>A0A7G5XG87</accession>
<sequence length="1045" mass="115048">MRKFKLLKLLLSLLLIPLCMQAQTRKITGKISDEKGEPVSFATVTVKGTQKAVVSDVNGIFSIELTGNQKTLIISSAGFEDVTVDVSSTSEVNVTLKAGTALGEVVVTAFGVRQQKKSLGFAATEINNKQLMESKQPNLVNAIQGRVAGVQINSTGGGPGQGANIVIRGPKSALGNNQPLFVIDGVIVDNSTVTEGGNASLRGMSNRIADINPDDIESMSILRGGAATALYGFRGSNGVIVITTKSAKAGKMRVSYNATYGVEEVNKYPDVQTTYTQGYRSNNQIYYSSTDFFPSWGPTVTAAKALDPTHPDKIYHHYARAYEQGNQFRNTLNVSGGNEKALVNTSFSYFTHNGVLPNTNYSNWNARVNAVLKLSDKLQFNPSFNYINSGGLRYNADRFNESLSYWSPRWDVKDYKTADGAHKTYGNNNPIFGAYYNTFKDNVDRMLSNLALTYSPVNWLDISYRLGLDFTSDNRRATAPGQIARPGIVNFGDNPLGFVGEYRILNKVLNSNLLITGKFNFGEKLTLNARAGHDVVDINYNFQQTQGSELDIIGLTTLNNARVITQNSRRTQLRTMGIFADATLGYDNFLYLTLTGRNDYASSVASGNSSFFYPSVSLAYVFSQHFRMPDWISYGKLRGSFARIGIAPVEPYLTNTYYNSAFGQPVNGVNGWTRDDVKGSENLKPEFTDNREVGLEMQFLNNRVGFDASFYQINSKDVINRVLVPTSTGFTSYVLNSGEIENKGIELAVNGTPIRNNNFTWEVNANFTSNRNKVVRLAEGLNEIVIASQFGYLSSGATQKWVVGQPAGGLYGVAYTRYYGSQTDDRVTLRRDLPLLIASTGNLAGFPIRDATNQRLLGNSLPRFMYGVSNSLTYKQFNLSFLFDMRAGVQRFNQLGNFMSAFGIAKYTEDRNDFRVFNGVIAGGAANTQRVWLGMEVGPDGRDYDDGFYRNIHRGVTENFVEDAGWVRLRNLSLSYTLPAKVLAKTKYIKGASFTVTGNNLWLSTPFTGFDPENSSNPSGSNADGFAGFSYPGVRSYFVGINVNF</sequence>
<dbReference type="RefSeq" id="WP_182802752.1">
    <property type="nucleotide sequence ID" value="NZ_CP060007.1"/>
</dbReference>
<dbReference type="Gene3D" id="2.60.40.1120">
    <property type="entry name" value="Carboxypeptidase-like, regulatory domain"/>
    <property type="match status" value="1"/>
</dbReference>
<evidence type="ECO:0000256" key="6">
    <source>
        <dbReference type="ARBA" id="ARBA00023004"/>
    </source>
</evidence>
<dbReference type="Pfam" id="PF07715">
    <property type="entry name" value="Plug"/>
    <property type="match status" value="1"/>
</dbReference>
<keyword evidence="5 11" id="KW-0812">Transmembrane</keyword>
<feature type="domain" description="TonB-dependent receptor plug" evidence="13">
    <location>
        <begin position="117"/>
        <end position="239"/>
    </location>
</feature>
<evidence type="ECO:0000313" key="15">
    <source>
        <dbReference type="Proteomes" id="UP000515344"/>
    </source>
</evidence>
<comment type="similarity">
    <text evidence="11">Belongs to the TonB-dependent receptor family.</text>
</comment>
<dbReference type="InterPro" id="IPR023997">
    <property type="entry name" value="TonB-dep_OMP_SusC/RagA_CS"/>
</dbReference>
<dbReference type="GO" id="GO:0009279">
    <property type="term" value="C:cell outer membrane"/>
    <property type="evidence" value="ECO:0007669"/>
    <property type="project" value="UniProtKB-SubCell"/>
</dbReference>
<dbReference type="AlphaFoldDB" id="A0A7G5XG87"/>
<evidence type="ECO:0000259" key="13">
    <source>
        <dbReference type="Pfam" id="PF07715"/>
    </source>
</evidence>
<dbReference type="InterPro" id="IPR008969">
    <property type="entry name" value="CarboxyPept-like_regulatory"/>
</dbReference>
<dbReference type="SUPFAM" id="SSF49464">
    <property type="entry name" value="Carboxypeptidase regulatory domain-like"/>
    <property type="match status" value="1"/>
</dbReference>
<evidence type="ECO:0000256" key="2">
    <source>
        <dbReference type="ARBA" id="ARBA00022448"/>
    </source>
</evidence>
<keyword evidence="2 11" id="KW-0813">Transport</keyword>
<evidence type="ECO:0000256" key="9">
    <source>
        <dbReference type="ARBA" id="ARBA00023136"/>
    </source>
</evidence>
<keyword evidence="3 11" id="KW-1134">Transmembrane beta strand</keyword>
<keyword evidence="7" id="KW-0406">Ion transport</keyword>
<keyword evidence="10 11" id="KW-0998">Cell outer membrane</keyword>
<proteinExistence type="inferred from homology"/>
<evidence type="ECO:0000313" key="14">
    <source>
        <dbReference type="EMBL" id="QNA44490.1"/>
    </source>
</evidence>
<dbReference type="PROSITE" id="PS52016">
    <property type="entry name" value="TONB_DEPENDENT_REC_3"/>
    <property type="match status" value="1"/>
</dbReference>
<gene>
    <name evidence="14" type="ORF">H4075_20915</name>
</gene>
<evidence type="ECO:0000256" key="1">
    <source>
        <dbReference type="ARBA" id="ARBA00004571"/>
    </source>
</evidence>
<dbReference type="EMBL" id="CP060007">
    <property type="protein sequence ID" value="QNA44490.1"/>
    <property type="molecule type" value="Genomic_DNA"/>
</dbReference>
<reference evidence="15" key="1">
    <citation type="submission" date="2020-08" db="EMBL/GenBank/DDBJ databases">
        <title>Lacibacter sp. S13-6-6 genome sequencing.</title>
        <authorList>
            <person name="Jin L."/>
        </authorList>
    </citation>
    <scope>NUCLEOTIDE SEQUENCE [LARGE SCALE GENOMIC DNA]</scope>
    <source>
        <strain evidence="15">S13-6-6</strain>
    </source>
</reference>
<evidence type="ECO:0000256" key="7">
    <source>
        <dbReference type="ARBA" id="ARBA00023065"/>
    </source>
</evidence>
<dbReference type="PANTHER" id="PTHR32552">
    <property type="entry name" value="FERRICHROME IRON RECEPTOR-RELATED"/>
    <property type="match status" value="1"/>
</dbReference>
<keyword evidence="9 11" id="KW-0472">Membrane</keyword>
<dbReference type="Proteomes" id="UP000515344">
    <property type="component" value="Chromosome"/>
</dbReference>
<dbReference type="SUPFAM" id="SSF56935">
    <property type="entry name" value="Porins"/>
    <property type="match status" value="1"/>
</dbReference>
<dbReference type="GO" id="GO:0006826">
    <property type="term" value="P:iron ion transport"/>
    <property type="evidence" value="ECO:0007669"/>
    <property type="project" value="UniProtKB-KW"/>
</dbReference>
<dbReference type="InterPro" id="IPR023996">
    <property type="entry name" value="TonB-dep_OMP_SusC/RagA"/>
</dbReference>
<protein>
    <submittedName>
        <fullName evidence="14">SusC/RagA family TonB-linked outer membrane protein</fullName>
    </submittedName>
</protein>
<keyword evidence="4" id="KW-0410">Iron transport</keyword>
<keyword evidence="8" id="KW-0798">TonB box</keyword>
<feature type="signal peptide" evidence="12">
    <location>
        <begin position="1"/>
        <end position="22"/>
    </location>
</feature>
<dbReference type="NCBIfam" id="TIGR04056">
    <property type="entry name" value="OMP_RagA_SusC"/>
    <property type="match status" value="1"/>
</dbReference>